<evidence type="ECO:0000256" key="1">
    <source>
        <dbReference type="ARBA" id="ARBA00004370"/>
    </source>
</evidence>
<name>A0A8X8D1N6_POPTO</name>
<keyword evidence="4" id="KW-1133">Transmembrane helix</keyword>
<protein>
    <submittedName>
        <fullName evidence="6">Uncharacterized protein</fullName>
    </submittedName>
</protein>
<evidence type="ECO:0000256" key="5">
    <source>
        <dbReference type="ARBA" id="ARBA00023136"/>
    </source>
</evidence>
<dbReference type="GO" id="GO:0016020">
    <property type="term" value="C:membrane"/>
    <property type="evidence" value="ECO:0007669"/>
    <property type="project" value="UniProtKB-SubCell"/>
</dbReference>
<keyword evidence="5" id="KW-0472">Membrane</keyword>
<dbReference type="AlphaFoldDB" id="A0A8X8D1N6"/>
<dbReference type="OrthoDB" id="10579255at2759"/>
<keyword evidence="7" id="KW-1185">Reference proteome</keyword>
<gene>
    <name evidence="6" type="ORF">POTOM_018310</name>
</gene>
<dbReference type="EMBL" id="JAAWWB010000009">
    <property type="protein sequence ID" value="KAG6774894.1"/>
    <property type="molecule type" value="Genomic_DNA"/>
</dbReference>
<proteinExistence type="inferred from homology"/>
<comment type="subcellular location">
    <subcellularLocation>
        <location evidence="1">Membrane</location>
    </subcellularLocation>
</comment>
<sequence>MADEGTANCIDILLAIILPPLGVFLKWSFGSACFSPSLATSLELFMLSTPSPSEDPDLICSLNQFKSEKKALFADSKAEQNEKGRCICISYPSKWGLSYKALTKTSLVLAMKL</sequence>
<dbReference type="Proteomes" id="UP000886885">
    <property type="component" value="Chromosome 5A"/>
</dbReference>
<organism evidence="6 7">
    <name type="scientific">Populus tomentosa</name>
    <name type="common">Chinese white poplar</name>
    <dbReference type="NCBI Taxonomy" id="118781"/>
    <lineage>
        <taxon>Eukaryota</taxon>
        <taxon>Viridiplantae</taxon>
        <taxon>Streptophyta</taxon>
        <taxon>Embryophyta</taxon>
        <taxon>Tracheophyta</taxon>
        <taxon>Spermatophyta</taxon>
        <taxon>Magnoliopsida</taxon>
        <taxon>eudicotyledons</taxon>
        <taxon>Gunneridae</taxon>
        <taxon>Pentapetalae</taxon>
        <taxon>rosids</taxon>
        <taxon>fabids</taxon>
        <taxon>Malpighiales</taxon>
        <taxon>Salicaceae</taxon>
        <taxon>Saliceae</taxon>
        <taxon>Populus</taxon>
    </lineage>
</organism>
<dbReference type="Pfam" id="PF01679">
    <property type="entry name" value="Pmp3"/>
    <property type="match status" value="1"/>
</dbReference>
<reference evidence="6" key="1">
    <citation type="journal article" date="2020" name="bioRxiv">
        <title>Hybrid origin of Populus tomentosa Carr. identified through genome sequencing and phylogenomic analysis.</title>
        <authorList>
            <person name="An X."/>
            <person name="Gao K."/>
            <person name="Chen Z."/>
            <person name="Li J."/>
            <person name="Yang X."/>
            <person name="Yang X."/>
            <person name="Zhou J."/>
            <person name="Guo T."/>
            <person name="Zhao T."/>
            <person name="Huang S."/>
            <person name="Miao D."/>
            <person name="Khan W.U."/>
            <person name="Rao P."/>
            <person name="Ye M."/>
            <person name="Lei B."/>
            <person name="Liao W."/>
            <person name="Wang J."/>
            <person name="Ji L."/>
            <person name="Li Y."/>
            <person name="Guo B."/>
            <person name="Mustafa N.S."/>
            <person name="Li S."/>
            <person name="Yun Q."/>
            <person name="Keller S.R."/>
            <person name="Mao J."/>
            <person name="Zhang R."/>
            <person name="Strauss S.H."/>
        </authorList>
    </citation>
    <scope>NUCLEOTIDE SEQUENCE</scope>
    <source>
        <strain evidence="6">GM15</strain>
        <tissue evidence="6">Leaf</tissue>
    </source>
</reference>
<evidence type="ECO:0000256" key="2">
    <source>
        <dbReference type="ARBA" id="ARBA00009530"/>
    </source>
</evidence>
<evidence type="ECO:0000256" key="4">
    <source>
        <dbReference type="ARBA" id="ARBA00022989"/>
    </source>
</evidence>
<dbReference type="InterPro" id="IPR000612">
    <property type="entry name" value="PMP3"/>
</dbReference>
<evidence type="ECO:0000313" key="6">
    <source>
        <dbReference type="EMBL" id="KAG6774894.1"/>
    </source>
</evidence>
<evidence type="ECO:0000313" key="7">
    <source>
        <dbReference type="Proteomes" id="UP000886885"/>
    </source>
</evidence>
<comment type="caution">
    <text evidence="6">The sequence shown here is derived from an EMBL/GenBank/DDBJ whole genome shotgun (WGS) entry which is preliminary data.</text>
</comment>
<comment type="similarity">
    <text evidence="2">Belongs to the UPF0057 (PMP3) family.</text>
</comment>
<keyword evidence="3" id="KW-0812">Transmembrane</keyword>
<accession>A0A8X8D1N6</accession>
<evidence type="ECO:0000256" key="3">
    <source>
        <dbReference type="ARBA" id="ARBA00022692"/>
    </source>
</evidence>